<dbReference type="GeneID" id="99987914"/>
<evidence type="ECO:0000313" key="2">
    <source>
        <dbReference type="Proteomes" id="UP000199437"/>
    </source>
</evidence>
<dbReference type="Pfam" id="PF26421">
    <property type="entry name" value="Avidin_like"/>
    <property type="match status" value="1"/>
</dbReference>
<name>A0A1I0R872_9BACT</name>
<accession>A0A1I0R872</accession>
<dbReference type="AlphaFoldDB" id="A0A1I0R872"/>
<evidence type="ECO:0000313" key="1">
    <source>
        <dbReference type="EMBL" id="SEW36915.1"/>
    </source>
</evidence>
<sequence length="111" mass="12605">MNYHNKKFKPIENSSNGEVSPDMVFHYQQNGEVLTCQYKGANIVKGEIIGLVDETGVIEMQYEQINNKGEIRTGKCTSTPETLPCGKIRLHEKWQWTSGDYSHGQSIIEEV</sequence>
<dbReference type="Proteomes" id="UP000199437">
    <property type="component" value="Unassembled WGS sequence"/>
</dbReference>
<evidence type="ECO:0008006" key="3">
    <source>
        <dbReference type="Google" id="ProtNLM"/>
    </source>
</evidence>
<organism evidence="1 2">
    <name type="scientific">Roseivirga pacifica</name>
    <dbReference type="NCBI Taxonomy" id="1267423"/>
    <lineage>
        <taxon>Bacteria</taxon>
        <taxon>Pseudomonadati</taxon>
        <taxon>Bacteroidota</taxon>
        <taxon>Cytophagia</taxon>
        <taxon>Cytophagales</taxon>
        <taxon>Roseivirgaceae</taxon>
        <taxon>Roseivirga</taxon>
    </lineage>
</organism>
<gene>
    <name evidence="1" type="ORF">SAMN05216290_3236</name>
</gene>
<dbReference type="RefSeq" id="WP_090259791.1">
    <property type="nucleotide sequence ID" value="NZ_FOIR01000003.1"/>
</dbReference>
<keyword evidence="2" id="KW-1185">Reference proteome</keyword>
<dbReference type="InterPro" id="IPR058595">
    <property type="entry name" value="Avidin-like"/>
</dbReference>
<protein>
    <recommendedName>
        <fullName evidence="3">N-acetylglutamate synthase</fullName>
    </recommendedName>
</protein>
<dbReference type="STRING" id="1267423.SAMN05216290_3236"/>
<proteinExistence type="predicted"/>
<reference evidence="2" key="1">
    <citation type="submission" date="2016-10" db="EMBL/GenBank/DDBJ databases">
        <authorList>
            <person name="Varghese N."/>
            <person name="Submissions S."/>
        </authorList>
    </citation>
    <scope>NUCLEOTIDE SEQUENCE [LARGE SCALE GENOMIC DNA]</scope>
    <source>
        <strain evidence="2">CGMCC 1.12402</strain>
    </source>
</reference>
<dbReference type="OrthoDB" id="5684515at2"/>
<dbReference type="EMBL" id="FOIR01000003">
    <property type="protein sequence ID" value="SEW36915.1"/>
    <property type="molecule type" value="Genomic_DNA"/>
</dbReference>